<keyword evidence="1" id="KW-0472">Membrane</keyword>
<protein>
    <submittedName>
        <fullName evidence="2">Uncharacterized protein</fullName>
    </submittedName>
</protein>
<sequence>MPSSDSGGPAPPSKQRRRSGYGPFAWTVFVLAIVSVLALLGGCVSVLYGPLVTGGT</sequence>
<accession>A0ABP9GRK5</accession>
<evidence type="ECO:0000313" key="3">
    <source>
        <dbReference type="Proteomes" id="UP001499993"/>
    </source>
</evidence>
<comment type="caution">
    <text evidence="2">The sequence shown here is derived from an EMBL/GenBank/DDBJ whole genome shotgun (WGS) entry which is preliminary data.</text>
</comment>
<proteinExistence type="predicted"/>
<dbReference type="EMBL" id="BAABIK010000020">
    <property type="protein sequence ID" value="GAA4948244.1"/>
    <property type="molecule type" value="Genomic_DNA"/>
</dbReference>
<keyword evidence="3" id="KW-1185">Reference proteome</keyword>
<evidence type="ECO:0000313" key="2">
    <source>
        <dbReference type="EMBL" id="GAA4948244.1"/>
    </source>
</evidence>
<organism evidence="2 3">
    <name type="scientific">Streptomonospora halophila</name>
    <dbReference type="NCBI Taxonomy" id="427369"/>
    <lineage>
        <taxon>Bacteria</taxon>
        <taxon>Bacillati</taxon>
        <taxon>Actinomycetota</taxon>
        <taxon>Actinomycetes</taxon>
        <taxon>Streptosporangiales</taxon>
        <taxon>Nocardiopsidaceae</taxon>
        <taxon>Streptomonospora</taxon>
    </lineage>
</organism>
<name>A0ABP9GRK5_9ACTN</name>
<feature type="transmembrane region" description="Helical" evidence="1">
    <location>
        <begin position="24"/>
        <end position="48"/>
    </location>
</feature>
<reference evidence="3" key="1">
    <citation type="journal article" date="2019" name="Int. J. Syst. Evol. Microbiol.">
        <title>The Global Catalogue of Microorganisms (GCM) 10K type strain sequencing project: providing services to taxonomists for standard genome sequencing and annotation.</title>
        <authorList>
            <consortium name="The Broad Institute Genomics Platform"/>
            <consortium name="The Broad Institute Genome Sequencing Center for Infectious Disease"/>
            <person name="Wu L."/>
            <person name="Ma J."/>
        </authorList>
    </citation>
    <scope>NUCLEOTIDE SEQUENCE [LARGE SCALE GENOMIC DNA]</scope>
    <source>
        <strain evidence="3">JCM 18123</strain>
    </source>
</reference>
<evidence type="ECO:0000256" key="1">
    <source>
        <dbReference type="SAM" id="Phobius"/>
    </source>
</evidence>
<keyword evidence="1" id="KW-1133">Transmembrane helix</keyword>
<dbReference type="RefSeq" id="WP_344145339.1">
    <property type="nucleotide sequence ID" value="NZ_BAABIK010000020.1"/>
</dbReference>
<keyword evidence="1" id="KW-0812">Transmembrane</keyword>
<dbReference type="Proteomes" id="UP001499993">
    <property type="component" value="Unassembled WGS sequence"/>
</dbReference>
<gene>
    <name evidence="2" type="ORF">GCM10023224_35190</name>
</gene>